<accession>A0ABU9DP43</accession>
<gene>
    <name evidence="1" type="ORF">WMW72_18055</name>
</gene>
<evidence type="ECO:0000313" key="1">
    <source>
        <dbReference type="EMBL" id="MEK8129810.1"/>
    </source>
</evidence>
<comment type="caution">
    <text evidence="1">The sequence shown here is derived from an EMBL/GenBank/DDBJ whole genome shotgun (WGS) entry which is preliminary data.</text>
</comment>
<dbReference type="EMBL" id="JBBPCC010000011">
    <property type="protein sequence ID" value="MEK8129810.1"/>
    <property type="molecule type" value="Genomic_DNA"/>
</dbReference>
<protein>
    <submittedName>
        <fullName evidence="1">Uncharacterized protein</fullName>
    </submittedName>
</protein>
<dbReference type="Proteomes" id="UP001469365">
    <property type="component" value="Unassembled WGS sequence"/>
</dbReference>
<sequence>MISWRTSTIYSDLKEKTYAGSYYLSLFERFPDKEVIKYFASAREKRVIINRKIAITRKTNWFLSNKKDP</sequence>
<name>A0ABU9DP43_9BACL</name>
<dbReference type="RefSeq" id="WP_341416922.1">
    <property type="nucleotide sequence ID" value="NZ_JBBPCC010000011.1"/>
</dbReference>
<organism evidence="1 2">
    <name type="scientific">Paenibacillus filicis</name>
    <dbReference type="NCBI Taxonomy" id="669464"/>
    <lineage>
        <taxon>Bacteria</taxon>
        <taxon>Bacillati</taxon>
        <taxon>Bacillota</taxon>
        <taxon>Bacilli</taxon>
        <taxon>Bacillales</taxon>
        <taxon>Paenibacillaceae</taxon>
        <taxon>Paenibacillus</taxon>
    </lineage>
</organism>
<keyword evidence="2" id="KW-1185">Reference proteome</keyword>
<evidence type="ECO:0000313" key="2">
    <source>
        <dbReference type="Proteomes" id="UP001469365"/>
    </source>
</evidence>
<reference evidence="1 2" key="1">
    <citation type="submission" date="2024-04" db="EMBL/GenBank/DDBJ databases">
        <title>draft genome sequnece of Paenibacillus filicis.</title>
        <authorList>
            <person name="Kim D.-U."/>
        </authorList>
    </citation>
    <scope>NUCLEOTIDE SEQUENCE [LARGE SCALE GENOMIC DNA]</scope>
    <source>
        <strain evidence="1 2">KACC14197</strain>
    </source>
</reference>
<proteinExistence type="predicted"/>